<accession>A0ACB8QL18</accession>
<proteinExistence type="predicted"/>
<comment type="caution">
    <text evidence="1">The sequence shown here is derived from an EMBL/GenBank/DDBJ whole genome shotgun (WGS) entry which is preliminary data.</text>
</comment>
<reference evidence="1" key="2">
    <citation type="journal article" date="2022" name="New Phytol.">
        <title>Evolutionary transition to the ectomycorrhizal habit in the genomes of a hyperdiverse lineage of mushroom-forming fungi.</title>
        <authorList>
            <person name="Looney B."/>
            <person name="Miyauchi S."/>
            <person name="Morin E."/>
            <person name="Drula E."/>
            <person name="Courty P.E."/>
            <person name="Kohler A."/>
            <person name="Kuo A."/>
            <person name="LaButti K."/>
            <person name="Pangilinan J."/>
            <person name="Lipzen A."/>
            <person name="Riley R."/>
            <person name="Andreopoulos W."/>
            <person name="He G."/>
            <person name="Johnson J."/>
            <person name="Nolan M."/>
            <person name="Tritt A."/>
            <person name="Barry K.W."/>
            <person name="Grigoriev I.V."/>
            <person name="Nagy L.G."/>
            <person name="Hibbett D."/>
            <person name="Henrissat B."/>
            <person name="Matheny P.B."/>
            <person name="Labbe J."/>
            <person name="Martin F.M."/>
        </authorList>
    </citation>
    <scope>NUCLEOTIDE SEQUENCE</scope>
    <source>
        <strain evidence="1">EC-137</strain>
    </source>
</reference>
<evidence type="ECO:0000313" key="1">
    <source>
        <dbReference type="EMBL" id="KAI0032031.1"/>
    </source>
</evidence>
<protein>
    <submittedName>
        <fullName evidence="1">Uncharacterized protein</fullName>
    </submittedName>
</protein>
<gene>
    <name evidence="1" type="ORF">K488DRAFT_50830</name>
</gene>
<feature type="non-terminal residue" evidence="1">
    <location>
        <position position="1"/>
    </location>
</feature>
<dbReference type="EMBL" id="MU273559">
    <property type="protein sequence ID" value="KAI0032031.1"/>
    <property type="molecule type" value="Genomic_DNA"/>
</dbReference>
<reference evidence="1" key="1">
    <citation type="submission" date="2021-02" db="EMBL/GenBank/DDBJ databases">
        <authorList>
            <consortium name="DOE Joint Genome Institute"/>
            <person name="Ahrendt S."/>
            <person name="Looney B.P."/>
            <person name="Miyauchi S."/>
            <person name="Morin E."/>
            <person name="Drula E."/>
            <person name="Courty P.E."/>
            <person name="Chicoki N."/>
            <person name="Fauchery L."/>
            <person name="Kohler A."/>
            <person name="Kuo A."/>
            <person name="Labutti K."/>
            <person name="Pangilinan J."/>
            <person name="Lipzen A."/>
            <person name="Riley R."/>
            <person name="Andreopoulos W."/>
            <person name="He G."/>
            <person name="Johnson J."/>
            <person name="Barry K.W."/>
            <person name="Grigoriev I.V."/>
            <person name="Nagy L."/>
            <person name="Hibbett D."/>
            <person name="Henrissat B."/>
            <person name="Matheny P.B."/>
            <person name="Labbe J."/>
            <person name="Martin F."/>
        </authorList>
    </citation>
    <scope>NUCLEOTIDE SEQUENCE</scope>
    <source>
        <strain evidence="1">EC-137</strain>
    </source>
</reference>
<name>A0ACB8QL18_9AGAM</name>
<dbReference type="Proteomes" id="UP000814128">
    <property type="component" value="Unassembled WGS sequence"/>
</dbReference>
<sequence>FGKQLQAEIIPGWSEYYLDYKFLKKIVSSLASNRPATEAAALALGIRVRPADLLSQSPHVPAVQDAVSMSIDEPPIVGNDDDYRGPDFQAHKAAFFFKLERELEKINAFYLRKEAELKLRLETLLSKRRAAASHVLPDGVDDTTQNYVEWKAVEEGFRLLERDLAKLQRFIEINATGFRKILKKWDKRSKSTTKELYLARQVDVQPVFNRQLISELADIVAACLVDITDVSVGQNDEAVSEIILGHQFVHDGGIHMALYRDLESNLRKAVLAGDEASVRQLVMYTNTLDQRTPSTGAAGGSAPAQAANITRVLWKTVVDAPPALADLVLVTTTKLEWSYVDDINGRTLLHEAAIAGALRLVELCIEHGVSADITDVYGRSSLHYAAMHGHADVVRQLLHAHAQPSARDMESYSPLVYATLRGSVDCVRVLLVEGGVHAHPSPDDHSDLLPLALASLAGHLDVVVLLLEHGARSVPSSNGEYPIHFAARQGHADVVSLLVRLEGWDTPDKFSEWTPLFHAVRFGHINCVRALLQAGARSDAADEMGNRAMHYAAWYGHYACAELLREAAVRVPAPEPIVGSPAERSTGSSQLRATDSDTDLIPSLTLPPPMMPHRVYGHNYLDKQTLVQVTIGRAVAVYSSLPDQPPSAVRLHPRLMGSGTVAETALLTAPLLKLVMMASPAAVPAPYSVTLPIGESVNVFAFQTPALSQLSLEFSLYPNFGTKTIGRAILAPELINSVQGSNVITLPILDTRLHVIAEVTFEIHIISPFSGVTLEIGGAVETYWKSLGNKVTEPPPRRQVIGPVARLVRAPRPHPPASAQVSPTGSVAASVTGPTQTITVTSVTGRYVHLTIQVTRDMHPVVYAERRLPEDAFDLSVDDVTRAQFEALAVLTGRDFSRVQEAPTSPVEWYQALRDMMIPLDVLLATLPGSMWLCLELVCSLTRNSPLNASVDSVLRTVYHTITPADGRRKIIFTSFSPDVCMAINWKQPNCILKLTSLFRSRAPFSDGGSVGRDWRVESLSAVVEFARSNNLLGVIGNANLLVCSMVPSLARAVRDAGLLVGTYGNVETVSALKGDVLDASLQGGVLTFHDPPARAW</sequence>
<evidence type="ECO:0000313" key="2">
    <source>
        <dbReference type="Proteomes" id="UP000814128"/>
    </source>
</evidence>
<organism evidence="1 2">
    <name type="scientific">Vararia minispora EC-137</name>
    <dbReference type="NCBI Taxonomy" id="1314806"/>
    <lineage>
        <taxon>Eukaryota</taxon>
        <taxon>Fungi</taxon>
        <taxon>Dikarya</taxon>
        <taxon>Basidiomycota</taxon>
        <taxon>Agaricomycotina</taxon>
        <taxon>Agaricomycetes</taxon>
        <taxon>Russulales</taxon>
        <taxon>Lachnocladiaceae</taxon>
        <taxon>Vararia</taxon>
    </lineage>
</organism>
<keyword evidence="2" id="KW-1185">Reference proteome</keyword>